<proteinExistence type="predicted"/>
<evidence type="ECO:0000313" key="2">
    <source>
        <dbReference type="Proteomes" id="UP000002943"/>
    </source>
</evidence>
<dbReference type="InterPro" id="IPR021111">
    <property type="entry name" value="Hexamer_Tyr-coord_heme_pr_HTHP"/>
</dbReference>
<evidence type="ECO:0000313" key="1">
    <source>
        <dbReference type="EMBL" id="EFP95650.1"/>
    </source>
</evidence>
<dbReference type="eggNOG" id="ENOG5032YGW">
    <property type="taxonomic scope" value="Bacteria"/>
</dbReference>
<dbReference type="Proteomes" id="UP000002943">
    <property type="component" value="Unassembled WGS sequence"/>
</dbReference>
<dbReference type="InterPro" id="IPR038125">
    <property type="entry name" value="HTHP_sf"/>
</dbReference>
<organism evidence="1 2">
    <name type="scientific">Vibrio caribbeanicus ATCC BAA-2122</name>
    <dbReference type="NCBI Taxonomy" id="796620"/>
    <lineage>
        <taxon>Bacteria</taxon>
        <taxon>Pseudomonadati</taxon>
        <taxon>Pseudomonadota</taxon>
        <taxon>Gammaproteobacteria</taxon>
        <taxon>Vibrionales</taxon>
        <taxon>Vibrionaceae</taxon>
        <taxon>Vibrio</taxon>
    </lineage>
</organism>
<dbReference type="Gene3D" id="6.10.80.10">
    <property type="entry name" value="Hexameric tyrosine-coordinated heme protein (HTHP)"/>
    <property type="match status" value="1"/>
</dbReference>
<dbReference type="EMBL" id="AEIU01000091">
    <property type="protein sequence ID" value="EFP95650.1"/>
    <property type="molecule type" value="Genomic_DNA"/>
</dbReference>
<gene>
    <name evidence="1" type="ORF">VIBC2010_11191</name>
</gene>
<dbReference type="RefSeq" id="WP_009602534.1">
    <property type="nucleotide sequence ID" value="NZ_AEIU01000091.1"/>
</dbReference>
<dbReference type="OrthoDB" id="72286at2"/>
<dbReference type="STRING" id="796620.VIBC2010_11191"/>
<dbReference type="Pfam" id="PF11534">
    <property type="entry name" value="HTHP"/>
    <property type="match status" value="1"/>
</dbReference>
<reference evidence="1 2" key="1">
    <citation type="journal article" date="2012" name="Int. J. Syst. Evol. Microbiol.">
        <title>Vibrio caribbeanicus sp. nov., isolated from the marine sponge Scleritoderma cyanea.</title>
        <authorList>
            <person name="Hoffmann M."/>
            <person name="Monday S.R."/>
            <person name="Allard M.W."/>
            <person name="Strain E.A."/>
            <person name="Whittaker P."/>
            <person name="Naum M."/>
            <person name="McCarthy P.J."/>
            <person name="Lopez J.V."/>
            <person name="Fischer M."/>
            <person name="Brown E.W."/>
        </authorList>
    </citation>
    <scope>NUCLEOTIDE SEQUENCE [LARGE SCALE GENOMIC DNA]</scope>
    <source>
        <strain evidence="1 2">ATCC BAA-2122</strain>
    </source>
</reference>
<protein>
    <recommendedName>
        <fullName evidence="3">Peroxidase</fullName>
    </recommendedName>
</protein>
<evidence type="ECO:0008006" key="3">
    <source>
        <dbReference type="Google" id="ProtNLM"/>
    </source>
</evidence>
<sequence length="82" mass="9428">MSDQWLTTLKTDTPQQGYELAIKMSRMGVKYTQPSEEIREKLRPNYDEDTGNLIAISHVIAVNFQTIASANGYWKTERAYRG</sequence>
<keyword evidence="2" id="KW-1185">Reference proteome</keyword>
<name>E3BN24_9VIBR</name>
<accession>E3BN24</accession>
<comment type="caution">
    <text evidence="1">The sequence shown here is derived from an EMBL/GenBank/DDBJ whole genome shotgun (WGS) entry which is preliminary data.</text>
</comment>
<dbReference type="AlphaFoldDB" id="E3BN24"/>